<keyword evidence="2" id="KW-1185">Reference proteome</keyword>
<evidence type="ECO:0000313" key="1">
    <source>
        <dbReference type="EMBL" id="CAI2364084.1"/>
    </source>
</evidence>
<reference evidence="1" key="1">
    <citation type="submission" date="2023-07" db="EMBL/GenBank/DDBJ databases">
        <authorList>
            <consortium name="AG Swart"/>
            <person name="Singh M."/>
            <person name="Singh A."/>
            <person name="Seah K."/>
            <person name="Emmerich C."/>
        </authorList>
    </citation>
    <scope>NUCLEOTIDE SEQUENCE</scope>
    <source>
        <strain evidence="1">DP1</strain>
    </source>
</reference>
<name>A0AAD1UET2_EUPCR</name>
<dbReference type="Proteomes" id="UP001295684">
    <property type="component" value="Unassembled WGS sequence"/>
</dbReference>
<dbReference type="AlphaFoldDB" id="A0AAD1UET2"/>
<dbReference type="EMBL" id="CAMPGE010005236">
    <property type="protein sequence ID" value="CAI2364084.1"/>
    <property type="molecule type" value="Genomic_DNA"/>
</dbReference>
<accession>A0AAD1UET2</accession>
<comment type="caution">
    <text evidence="1">The sequence shown here is derived from an EMBL/GenBank/DDBJ whole genome shotgun (WGS) entry which is preliminary data.</text>
</comment>
<organism evidence="1 2">
    <name type="scientific">Euplotes crassus</name>
    <dbReference type="NCBI Taxonomy" id="5936"/>
    <lineage>
        <taxon>Eukaryota</taxon>
        <taxon>Sar</taxon>
        <taxon>Alveolata</taxon>
        <taxon>Ciliophora</taxon>
        <taxon>Intramacronucleata</taxon>
        <taxon>Spirotrichea</taxon>
        <taxon>Hypotrichia</taxon>
        <taxon>Euplotida</taxon>
        <taxon>Euplotidae</taxon>
        <taxon>Moneuplotes</taxon>
    </lineage>
</organism>
<protein>
    <submittedName>
        <fullName evidence="1">Uncharacterized protein</fullName>
    </submittedName>
</protein>
<gene>
    <name evidence="1" type="ORF">ECRASSUSDP1_LOCUS5425</name>
</gene>
<sequence>MEIFLENFNRYSRINWRSSLPKRYQDVIEKAVKNVEATSEIPREKMDVYVNVHTNLKPKKYIDEISKNNDNFIAFKKANLRKPVRKNRFNSAEPETKYANHLKVHNPGFYLKRKLCMKRMEDAKAEQFAPKTKRKKIKRRPRSAISLGPENENMVINIFNYQDSARSSKFSSKKEIPSIFDLEKGLKTEVKSHNI</sequence>
<proteinExistence type="predicted"/>
<evidence type="ECO:0000313" key="2">
    <source>
        <dbReference type="Proteomes" id="UP001295684"/>
    </source>
</evidence>